<dbReference type="AlphaFoldDB" id="A0AAN7CEX0"/>
<organism evidence="1 2">
    <name type="scientific">Achaetomium macrosporum</name>
    <dbReference type="NCBI Taxonomy" id="79813"/>
    <lineage>
        <taxon>Eukaryota</taxon>
        <taxon>Fungi</taxon>
        <taxon>Dikarya</taxon>
        <taxon>Ascomycota</taxon>
        <taxon>Pezizomycotina</taxon>
        <taxon>Sordariomycetes</taxon>
        <taxon>Sordariomycetidae</taxon>
        <taxon>Sordariales</taxon>
        <taxon>Chaetomiaceae</taxon>
        <taxon>Achaetomium</taxon>
    </lineage>
</organism>
<protein>
    <submittedName>
        <fullName evidence="1">Uncharacterized protein</fullName>
    </submittedName>
</protein>
<proteinExistence type="predicted"/>
<accession>A0AAN7CEX0</accession>
<evidence type="ECO:0000313" key="2">
    <source>
        <dbReference type="Proteomes" id="UP001303760"/>
    </source>
</evidence>
<dbReference type="Proteomes" id="UP001303760">
    <property type="component" value="Unassembled WGS sequence"/>
</dbReference>
<dbReference type="EMBL" id="MU860033">
    <property type="protein sequence ID" value="KAK4240801.1"/>
    <property type="molecule type" value="Genomic_DNA"/>
</dbReference>
<reference evidence="1" key="1">
    <citation type="journal article" date="2023" name="Mol. Phylogenet. Evol.">
        <title>Genome-scale phylogeny and comparative genomics of the fungal order Sordariales.</title>
        <authorList>
            <person name="Hensen N."/>
            <person name="Bonometti L."/>
            <person name="Westerberg I."/>
            <person name="Brannstrom I.O."/>
            <person name="Guillou S."/>
            <person name="Cros-Aarteil S."/>
            <person name="Calhoun S."/>
            <person name="Haridas S."/>
            <person name="Kuo A."/>
            <person name="Mondo S."/>
            <person name="Pangilinan J."/>
            <person name="Riley R."/>
            <person name="LaButti K."/>
            <person name="Andreopoulos B."/>
            <person name="Lipzen A."/>
            <person name="Chen C."/>
            <person name="Yan M."/>
            <person name="Daum C."/>
            <person name="Ng V."/>
            <person name="Clum A."/>
            <person name="Steindorff A."/>
            <person name="Ohm R.A."/>
            <person name="Martin F."/>
            <person name="Silar P."/>
            <person name="Natvig D.O."/>
            <person name="Lalanne C."/>
            <person name="Gautier V."/>
            <person name="Ament-Velasquez S.L."/>
            <person name="Kruys A."/>
            <person name="Hutchinson M.I."/>
            <person name="Powell A.J."/>
            <person name="Barry K."/>
            <person name="Miller A.N."/>
            <person name="Grigoriev I.V."/>
            <person name="Debuchy R."/>
            <person name="Gladieux P."/>
            <person name="Hiltunen Thoren M."/>
            <person name="Johannesson H."/>
        </authorList>
    </citation>
    <scope>NUCLEOTIDE SEQUENCE</scope>
    <source>
        <strain evidence="1">CBS 532.94</strain>
    </source>
</reference>
<evidence type="ECO:0000313" key="1">
    <source>
        <dbReference type="EMBL" id="KAK4240801.1"/>
    </source>
</evidence>
<sequence length="208" mass="24510">MASQSQDGIVKAIEALHEVLKRQEEEIALLKSQIWLTRQIPPIPPLRKPRDLNTYRDNLARVLERCDLAHYIKEDVPEPEDPGARRQWKMDRLDVDEYLQATVPDHVVWTKEGNPTKTFDCIVEFFEKKHCGPSGLLREFVNMSPRHFDSLFDFQTRIDFLKQRLQTSALKMADEAYTWITLTNIEEDDPKLFIPLYRSYHEERLDLG</sequence>
<reference evidence="1" key="2">
    <citation type="submission" date="2023-05" db="EMBL/GenBank/DDBJ databases">
        <authorList>
            <consortium name="Lawrence Berkeley National Laboratory"/>
            <person name="Steindorff A."/>
            <person name="Hensen N."/>
            <person name="Bonometti L."/>
            <person name="Westerberg I."/>
            <person name="Brannstrom I.O."/>
            <person name="Guillou S."/>
            <person name="Cros-Aarteil S."/>
            <person name="Calhoun S."/>
            <person name="Haridas S."/>
            <person name="Kuo A."/>
            <person name="Mondo S."/>
            <person name="Pangilinan J."/>
            <person name="Riley R."/>
            <person name="Labutti K."/>
            <person name="Andreopoulos B."/>
            <person name="Lipzen A."/>
            <person name="Chen C."/>
            <person name="Yanf M."/>
            <person name="Daum C."/>
            <person name="Ng V."/>
            <person name="Clum A."/>
            <person name="Ohm R."/>
            <person name="Martin F."/>
            <person name="Silar P."/>
            <person name="Natvig D."/>
            <person name="Lalanne C."/>
            <person name="Gautier V."/>
            <person name="Ament-Velasquez S.L."/>
            <person name="Kruys A."/>
            <person name="Hutchinson M.I."/>
            <person name="Powell A.J."/>
            <person name="Barry K."/>
            <person name="Miller A.N."/>
            <person name="Grigoriev I.V."/>
            <person name="Debuchy R."/>
            <person name="Gladieux P."/>
            <person name="Thoren M.H."/>
            <person name="Johannesson H."/>
        </authorList>
    </citation>
    <scope>NUCLEOTIDE SEQUENCE</scope>
    <source>
        <strain evidence="1">CBS 532.94</strain>
    </source>
</reference>
<keyword evidence="2" id="KW-1185">Reference proteome</keyword>
<comment type="caution">
    <text evidence="1">The sequence shown here is derived from an EMBL/GenBank/DDBJ whole genome shotgun (WGS) entry which is preliminary data.</text>
</comment>
<gene>
    <name evidence="1" type="ORF">C8A03DRAFT_31075</name>
</gene>
<name>A0AAN7CEX0_9PEZI</name>